<dbReference type="Proteomes" id="UP000028730">
    <property type="component" value="Unassembled WGS sequence"/>
</dbReference>
<keyword evidence="2 5" id="KW-0808">Transferase</keyword>
<feature type="compositionally biased region" description="Low complexity" evidence="4">
    <location>
        <begin position="1"/>
        <end position="25"/>
    </location>
</feature>
<dbReference type="PANTHER" id="PTHR10509">
    <property type="entry name" value="O-METHYLTRANSFERASE-RELATED"/>
    <property type="match status" value="1"/>
</dbReference>
<dbReference type="EMBL" id="ATLK01000001">
    <property type="protein sequence ID" value="KFF30870.1"/>
    <property type="molecule type" value="Genomic_DNA"/>
</dbReference>
<dbReference type="InterPro" id="IPR002935">
    <property type="entry name" value="SAM_O-MeTrfase"/>
</dbReference>
<dbReference type="GO" id="GO:0008757">
    <property type="term" value="F:S-adenosylmethionine-dependent methyltransferase activity"/>
    <property type="evidence" value="ECO:0007669"/>
    <property type="project" value="TreeGrafter"/>
</dbReference>
<keyword evidence="1 5" id="KW-0489">Methyltransferase</keyword>
<evidence type="ECO:0000256" key="1">
    <source>
        <dbReference type="ARBA" id="ARBA00022603"/>
    </source>
</evidence>
<organism evidence="5 6">
    <name type="scientific">Bifidobacterium bombi DSM 19703</name>
    <dbReference type="NCBI Taxonomy" id="1341695"/>
    <lineage>
        <taxon>Bacteria</taxon>
        <taxon>Bacillati</taxon>
        <taxon>Actinomycetota</taxon>
        <taxon>Actinomycetes</taxon>
        <taxon>Bifidobacteriales</taxon>
        <taxon>Bifidobacteriaceae</taxon>
        <taxon>Bifidobacterium</taxon>
    </lineage>
</organism>
<accession>A0A080N3X5</accession>
<dbReference type="GO" id="GO:0008171">
    <property type="term" value="F:O-methyltransferase activity"/>
    <property type="evidence" value="ECO:0007669"/>
    <property type="project" value="InterPro"/>
</dbReference>
<evidence type="ECO:0000256" key="2">
    <source>
        <dbReference type="ARBA" id="ARBA00022679"/>
    </source>
</evidence>
<dbReference type="SUPFAM" id="SSF53335">
    <property type="entry name" value="S-adenosyl-L-methionine-dependent methyltransferases"/>
    <property type="match status" value="1"/>
</dbReference>
<dbReference type="InterPro" id="IPR029063">
    <property type="entry name" value="SAM-dependent_MTases_sf"/>
</dbReference>
<dbReference type="RefSeq" id="WP_044086380.1">
    <property type="nucleotide sequence ID" value="NZ_ATLK01000001.1"/>
</dbReference>
<name>A0A080N3X5_9BIFI</name>
<dbReference type="GO" id="GO:0032259">
    <property type="term" value="P:methylation"/>
    <property type="evidence" value="ECO:0007669"/>
    <property type="project" value="UniProtKB-KW"/>
</dbReference>
<dbReference type="InterPro" id="IPR050362">
    <property type="entry name" value="Cation-dep_OMT"/>
</dbReference>
<dbReference type="OrthoDB" id="4774874at2"/>
<sequence length="229" mass="24478">MTETTQESAGAAWALAEQQAQANEPEAQKRARTQAEQSNWPLSSAAQNQLLTFMTKALHATSVISVGTGSVLEALALAAGLDDNGQLTAVDSSARGITAIREQIGKINARPDDLQGGEDDSEKRQKHITLRAVNADPSVFLPRLNPSSYDLIVVSGDKDNYLPTFKQASYLLKDRGFIIFTDIIGSGVSTPDNTKPAIMRNLMESVEASDDFTSVLTATGTGLLIATRI</sequence>
<dbReference type="eggNOG" id="COG4122">
    <property type="taxonomic scope" value="Bacteria"/>
</dbReference>
<evidence type="ECO:0000313" key="5">
    <source>
        <dbReference type="EMBL" id="KFF30870.1"/>
    </source>
</evidence>
<evidence type="ECO:0000313" key="6">
    <source>
        <dbReference type="Proteomes" id="UP000028730"/>
    </source>
</evidence>
<evidence type="ECO:0000256" key="4">
    <source>
        <dbReference type="SAM" id="MobiDB-lite"/>
    </source>
</evidence>
<comment type="caution">
    <text evidence="5">The sequence shown here is derived from an EMBL/GenBank/DDBJ whole genome shotgun (WGS) entry which is preliminary data.</text>
</comment>
<keyword evidence="3" id="KW-0949">S-adenosyl-L-methionine</keyword>
<gene>
    <name evidence="5" type="ORF">BBOMB_0187</name>
</gene>
<dbReference type="PANTHER" id="PTHR10509:SF85">
    <property type="entry name" value="O-METHYLTRANSFERASE RV1220C-RELATED"/>
    <property type="match status" value="1"/>
</dbReference>
<dbReference type="Gene3D" id="3.40.50.150">
    <property type="entry name" value="Vaccinia Virus protein VP39"/>
    <property type="match status" value="1"/>
</dbReference>
<dbReference type="STRING" id="1341695.BBOMB_0187"/>
<keyword evidence="6" id="KW-1185">Reference proteome</keyword>
<proteinExistence type="predicted"/>
<reference evidence="5 6" key="1">
    <citation type="journal article" date="2014" name="Appl. Environ. Microbiol.">
        <title>Genomic encyclopedia of type strains of the genus Bifidobacterium.</title>
        <authorList>
            <person name="Milani C."/>
            <person name="Lugli G.A."/>
            <person name="Duranti S."/>
            <person name="Turroni F."/>
            <person name="Bottacini F."/>
            <person name="Mangifesta M."/>
            <person name="Sanchez B."/>
            <person name="Viappiani A."/>
            <person name="Mancabelli L."/>
            <person name="Taminiau B."/>
            <person name="Delcenserie V."/>
            <person name="Barrangou R."/>
            <person name="Margolles A."/>
            <person name="van Sinderen D."/>
            <person name="Ventura M."/>
        </authorList>
    </citation>
    <scope>NUCLEOTIDE SEQUENCE [LARGE SCALE GENOMIC DNA]</scope>
    <source>
        <strain evidence="5 6">DSM 19703</strain>
    </source>
</reference>
<protein>
    <submittedName>
        <fullName evidence="5">O-methyltransferase, family 3</fullName>
    </submittedName>
</protein>
<evidence type="ECO:0000256" key="3">
    <source>
        <dbReference type="ARBA" id="ARBA00022691"/>
    </source>
</evidence>
<dbReference type="AlphaFoldDB" id="A0A080N3X5"/>
<feature type="region of interest" description="Disordered" evidence="4">
    <location>
        <begin position="1"/>
        <end position="41"/>
    </location>
</feature>
<dbReference type="PROSITE" id="PS51682">
    <property type="entry name" value="SAM_OMT_I"/>
    <property type="match status" value="1"/>
</dbReference>